<reference evidence="2" key="1">
    <citation type="submission" date="2020-05" db="EMBL/GenBank/DDBJ databases">
        <title>Mycena genomes resolve the evolution of fungal bioluminescence.</title>
        <authorList>
            <person name="Tsai I.J."/>
        </authorList>
    </citation>
    <scope>NUCLEOTIDE SEQUENCE</scope>
    <source>
        <strain evidence="2">110903Hualien_Pintung</strain>
    </source>
</reference>
<feature type="compositionally biased region" description="Basic and acidic residues" evidence="1">
    <location>
        <begin position="413"/>
        <end position="445"/>
    </location>
</feature>
<feature type="region of interest" description="Disordered" evidence="1">
    <location>
        <begin position="40"/>
        <end position="69"/>
    </location>
</feature>
<feature type="region of interest" description="Disordered" evidence="1">
    <location>
        <begin position="1136"/>
        <end position="1169"/>
    </location>
</feature>
<sequence>MPGGYSPLLLPILLKLATHNLNILEPQEPFDISPVVACTATQRPDPTGRRQRRRKGSGATGAGGRHGAAAENGWAPSLVAQSLDLGAAVWSSQIGAGTDGKIGGWAWNTMRMETEIAGYRASEVLGGQTEGGWIRLYNFALAPLPWGGQVPLQLDPQISYTVPLRLIRLQSIEVLPLFKDTPMNILLLNPNGFKSRCSSRHLQSQRSQEHFQRNNEFTIEVDPEDPTHRGQRTSAIAKRCSAWQNCRPLVSTFNAPSSIGLPPPQHPQDRRKGRLWRLGAPEIKMGYGRLAELDDYNRCIKALPSTLPECTLPLDKLEPSAADEDTYGERGAINRALELSFGSRAAADWGLKFRGRDLVAVGTVLRRVITGPAGDNVLFIKWVDDLTTAAKQAIEASGGKIPRPIKSTAKQALRGEEKAEEEKEMVRKVKAGREEERKKKAKKSDPGRLADELLELLTIKCKVIAGDGKDDIRWRCSQPECPMNWADPRMSARVYHHAATKCKTIDAEMKRRVILKIGKRSLTTQLADAEEMDDDESDDEVQIVEEPEQAGGEGSSKGLEMKKKTDLKTRQTRGNLLTLNFICDTASPVAIVDNPAFRALMAHENPLHGIHTASTFSNNHIPFESARITEERYEHLRGGMFHGVSFNGGSLLRQSAEMVHMTEHVPDEGRESFLVHGDESSGVSHTGVHLAGIVDEPLQQVGPECFGYICSDNTGNTTVAREIINEKYPWIVILRDPCHHLSNTIKNICRLEYFVEVIENFKGAIKHFSQSLYASTHLRAVRVSRDINRGLETVGNTRFATLYWSGYSFERCLPAIVQLVESHVVDARKDSSPLHFMHSLRDSTQFRIQLAQLNRVLEPIARSIKCLEGLDVTLADVFKFYVAITAVIQDLFRENSEGYPMELMESIRQIVNSRFDEMIGDDLGTIYLTHFYLDPDNINSPILRRKTANILDAGTDAPVANPEPSDDTLPDQDLRDSFPAYEPVGRCLGRLLHAELQRAAKYQIDVKECRPYDTSTDALSALKVQFEAFTRQSPDWRTRAPTRTIYWAQARKSSYGNLLGYLVAKMDAMLPTSIAEERTMSTISRMNTKDRASQDAQTVIAMAKIREHIRRANKPKRKRNTTTLNWRSVQAHLQPNKVAKTTTESTPNTAKAAAAAESEKLPPPGLTADAEAGLDALASEGDEHTPCSRSSWNRGSFEIEKVVDVSLASLRDLLSDTPLGSQESSGSAGIRRYCGSASQA</sequence>
<proteinExistence type="predicted"/>
<keyword evidence="3" id="KW-1185">Reference proteome</keyword>
<evidence type="ECO:0000256" key="1">
    <source>
        <dbReference type="SAM" id="MobiDB-lite"/>
    </source>
</evidence>
<dbReference type="OrthoDB" id="3236755at2759"/>
<accession>A0A8H6SAE9</accession>
<dbReference type="EMBL" id="JACAZE010000018">
    <property type="protein sequence ID" value="KAF7295941.1"/>
    <property type="molecule type" value="Genomic_DNA"/>
</dbReference>
<comment type="caution">
    <text evidence="2">The sequence shown here is derived from an EMBL/GenBank/DDBJ whole genome shotgun (WGS) entry which is preliminary data.</text>
</comment>
<feature type="region of interest" description="Disordered" evidence="1">
    <location>
        <begin position="546"/>
        <end position="566"/>
    </location>
</feature>
<dbReference type="AlphaFoldDB" id="A0A8H6SAE9"/>
<dbReference type="SUPFAM" id="SSF53098">
    <property type="entry name" value="Ribonuclease H-like"/>
    <property type="match status" value="1"/>
</dbReference>
<name>A0A8H6SAE9_MYCCL</name>
<protein>
    <submittedName>
        <fullName evidence="2">DUF659 family protein</fullName>
    </submittedName>
</protein>
<dbReference type="InterPro" id="IPR012337">
    <property type="entry name" value="RNaseH-like_sf"/>
</dbReference>
<feature type="compositionally biased region" description="Polar residues" evidence="1">
    <location>
        <begin position="1218"/>
        <end position="1227"/>
    </location>
</feature>
<organism evidence="2 3">
    <name type="scientific">Mycena chlorophos</name>
    <name type="common">Agaric fungus</name>
    <name type="synonym">Agaricus chlorophos</name>
    <dbReference type="NCBI Taxonomy" id="658473"/>
    <lineage>
        <taxon>Eukaryota</taxon>
        <taxon>Fungi</taxon>
        <taxon>Dikarya</taxon>
        <taxon>Basidiomycota</taxon>
        <taxon>Agaricomycotina</taxon>
        <taxon>Agaricomycetes</taxon>
        <taxon>Agaricomycetidae</taxon>
        <taxon>Agaricales</taxon>
        <taxon>Marasmiineae</taxon>
        <taxon>Mycenaceae</taxon>
        <taxon>Mycena</taxon>
    </lineage>
</organism>
<feature type="region of interest" description="Disordered" evidence="1">
    <location>
        <begin position="409"/>
        <end position="445"/>
    </location>
</feature>
<evidence type="ECO:0000313" key="3">
    <source>
        <dbReference type="Proteomes" id="UP000613580"/>
    </source>
</evidence>
<dbReference type="Proteomes" id="UP000613580">
    <property type="component" value="Unassembled WGS sequence"/>
</dbReference>
<feature type="compositionally biased region" description="Polar residues" evidence="1">
    <location>
        <begin position="1136"/>
        <end position="1149"/>
    </location>
</feature>
<evidence type="ECO:0000313" key="2">
    <source>
        <dbReference type="EMBL" id="KAF7295941.1"/>
    </source>
</evidence>
<gene>
    <name evidence="2" type="ORF">HMN09_01138300</name>
</gene>
<feature type="region of interest" description="Disordered" evidence="1">
    <location>
        <begin position="1216"/>
        <end position="1240"/>
    </location>
</feature>